<dbReference type="FunFam" id="3.30.70.360:FF:000001">
    <property type="entry name" value="N-acetyldiaminopimelate deacetylase"/>
    <property type="match status" value="1"/>
</dbReference>
<gene>
    <name evidence="4" type="ORF">PVT71_20025</name>
</gene>
<dbReference type="GO" id="GO:0050118">
    <property type="term" value="F:N-acetyldiaminopimelate deacetylase activity"/>
    <property type="evidence" value="ECO:0007669"/>
    <property type="project" value="UniProtKB-ARBA"/>
</dbReference>
<dbReference type="Gene3D" id="3.40.630.10">
    <property type="entry name" value="Zn peptidases"/>
    <property type="match status" value="1"/>
</dbReference>
<dbReference type="InterPro" id="IPR017439">
    <property type="entry name" value="Amidohydrolase"/>
</dbReference>
<comment type="cofactor">
    <cofactor evidence="2">
        <name>Mn(2+)</name>
        <dbReference type="ChEBI" id="CHEBI:29035"/>
    </cofactor>
    <text evidence="2">The Mn(2+) ion enhances activity.</text>
</comment>
<keyword evidence="2" id="KW-0479">Metal-binding</keyword>
<dbReference type="EMBL" id="CP123385">
    <property type="protein sequence ID" value="XCC95378.1"/>
    <property type="molecule type" value="Genomic_DNA"/>
</dbReference>
<organism evidence="4">
    <name type="scientific">Alloyangia sp. H15</name>
    <dbReference type="NCBI Taxonomy" id="3029062"/>
    <lineage>
        <taxon>Bacteria</taxon>
        <taxon>Pseudomonadati</taxon>
        <taxon>Pseudomonadota</taxon>
        <taxon>Alphaproteobacteria</taxon>
        <taxon>Rhodobacterales</taxon>
        <taxon>Roseobacteraceae</taxon>
        <taxon>Alloyangia</taxon>
    </lineage>
</organism>
<feature type="binding site" evidence="2">
    <location>
        <position position="107"/>
    </location>
    <ligand>
        <name>Mn(2+)</name>
        <dbReference type="ChEBI" id="CHEBI:29035"/>
        <label>2</label>
    </ligand>
</feature>
<dbReference type="InterPro" id="IPR002933">
    <property type="entry name" value="Peptidase_M20"/>
</dbReference>
<dbReference type="Gene3D" id="3.30.70.360">
    <property type="match status" value="1"/>
</dbReference>
<dbReference type="PIRSF" id="PIRSF005962">
    <property type="entry name" value="Pept_M20D_amidohydro"/>
    <property type="match status" value="1"/>
</dbReference>
<evidence type="ECO:0000259" key="3">
    <source>
        <dbReference type="Pfam" id="PF07687"/>
    </source>
</evidence>
<feature type="binding site" evidence="2">
    <location>
        <position position="168"/>
    </location>
    <ligand>
        <name>Mn(2+)</name>
        <dbReference type="ChEBI" id="CHEBI:29035"/>
        <label>2</label>
    </ligand>
</feature>
<evidence type="ECO:0000256" key="1">
    <source>
        <dbReference type="ARBA" id="ARBA00022801"/>
    </source>
</evidence>
<dbReference type="RefSeq" id="WP_353474219.1">
    <property type="nucleotide sequence ID" value="NZ_CP123385.1"/>
</dbReference>
<keyword evidence="2" id="KW-0464">Manganese</keyword>
<name>A0AAU8ALJ9_9RHOB</name>
<dbReference type="Pfam" id="PF01546">
    <property type="entry name" value="Peptidase_M20"/>
    <property type="match status" value="1"/>
</dbReference>
<dbReference type="NCBIfam" id="TIGR01891">
    <property type="entry name" value="amidohydrolases"/>
    <property type="match status" value="1"/>
</dbReference>
<dbReference type="AlphaFoldDB" id="A0AAU8ALJ9"/>
<proteinExistence type="predicted"/>
<dbReference type="CDD" id="cd05666">
    <property type="entry name" value="M20_Acy1-like"/>
    <property type="match status" value="1"/>
</dbReference>
<dbReference type="SUPFAM" id="SSF53187">
    <property type="entry name" value="Zn-dependent exopeptidases"/>
    <property type="match status" value="1"/>
</dbReference>
<feature type="binding site" evidence="2">
    <location>
        <position position="366"/>
    </location>
    <ligand>
        <name>Mn(2+)</name>
        <dbReference type="ChEBI" id="CHEBI:29035"/>
        <label>2</label>
    </ligand>
</feature>
<feature type="binding site" evidence="2">
    <location>
        <position position="142"/>
    </location>
    <ligand>
        <name>Mn(2+)</name>
        <dbReference type="ChEBI" id="CHEBI:29035"/>
        <label>2</label>
    </ligand>
</feature>
<feature type="binding site" evidence="2">
    <location>
        <position position="109"/>
    </location>
    <ligand>
        <name>Mn(2+)</name>
        <dbReference type="ChEBI" id="CHEBI:29035"/>
        <label>2</label>
    </ligand>
</feature>
<dbReference type="GO" id="GO:0046872">
    <property type="term" value="F:metal ion binding"/>
    <property type="evidence" value="ECO:0007669"/>
    <property type="project" value="UniProtKB-KW"/>
</dbReference>
<keyword evidence="1" id="KW-0378">Hydrolase</keyword>
<dbReference type="InterPro" id="IPR036264">
    <property type="entry name" value="Bact_exopeptidase_dim_dom"/>
</dbReference>
<dbReference type="PANTHER" id="PTHR11014">
    <property type="entry name" value="PEPTIDASE M20 FAMILY MEMBER"/>
    <property type="match status" value="1"/>
</dbReference>
<dbReference type="Pfam" id="PF07687">
    <property type="entry name" value="M20_dimer"/>
    <property type="match status" value="1"/>
</dbReference>
<evidence type="ECO:0000256" key="2">
    <source>
        <dbReference type="PIRSR" id="PIRSR005962-1"/>
    </source>
</evidence>
<dbReference type="InterPro" id="IPR011650">
    <property type="entry name" value="Peptidase_M20_dimer"/>
</dbReference>
<dbReference type="PANTHER" id="PTHR11014:SF63">
    <property type="entry name" value="METALLOPEPTIDASE, PUTATIVE (AFU_ORTHOLOGUE AFUA_6G09600)-RELATED"/>
    <property type="match status" value="1"/>
</dbReference>
<protein>
    <submittedName>
        <fullName evidence="4">M20 family metallopeptidase</fullName>
    </submittedName>
</protein>
<feature type="domain" description="Peptidase M20 dimerisation" evidence="3">
    <location>
        <begin position="191"/>
        <end position="286"/>
    </location>
</feature>
<dbReference type="SUPFAM" id="SSF55031">
    <property type="entry name" value="Bacterial exopeptidase dimerisation domain"/>
    <property type="match status" value="1"/>
</dbReference>
<evidence type="ECO:0000313" key="4">
    <source>
        <dbReference type="EMBL" id="XCC95378.1"/>
    </source>
</evidence>
<reference evidence="4" key="1">
    <citation type="submission" date="2023-02" db="EMBL/GenBank/DDBJ databases">
        <title>Description and genomic characterization of Salipiger bruguierae sp. nov., isolated from the sediment of mangrove plant Bruguiera sexangula.</title>
        <authorList>
            <person name="Long M."/>
        </authorList>
    </citation>
    <scope>NUCLEOTIDE SEQUENCE</scope>
    <source>
        <strain evidence="4">H15</strain>
    </source>
</reference>
<dbReference type="GO" id="GO:0019877">
    <property type="term" value="P:diaminopimelate biosynthetic process"/>
    <property type="evidence" value="ECO:0007669"/>
    <property type="project" value="UniProtKB-ARBA"/>
</dbReference>
<accession>A0AAU8ALJ9</accession>
<sequence length="397" mass="42608">MKISDAATIASDHEFVARLTAIRHDIHRHPETAFEEVRTSDLVAAFLKERGIEVHRGLARTGVVGVLKGRRPGNRRIALRADMDALHIDEKTGKPHASTVPGKMHACGHDGHTAMMLGAAEKLAADPDFAGTVQFIFQPAEEGLGGARVMIEEGLFDLHPADAVYGLHNMPGKPLGDFNTRSGAMMSAGDTWELTLRGTGGHGAMPHFGTDPTMALATFLSGLSTIVARNVESFDSAVISVGHISAGDANSPNIIPAEVRLRGTARTFQPATRDLVERRLAEMAHAAAEMHGCTAEPNFIRRYPPVVNWPAETARAIEAARATVAPDKVNGDAERVGASEDFAFMLEKVPGCFSTVGNGTDSALVHTPLYDFNDAVIPYGVAYWLNVVQQELDHDAE</sequence>